<proteinExistence type="predicted"/>
<reference evidence="1 2" key="2">
    <citation type="journal article" date="2016" name="Int. J. Syst. Evol. Microbiol.">
        <title>Lutibacter profundi sp. nov., isolated from a deep-sea hydrothermal system on the Arctic Mid-Ocean Ridge and emended description of the genus Lutibacter.</title>
        <authorList>
            <person name="Le Moine Bauer S."/>
            <person name="Roalkvam I."/>
            <person name="Steen I.H."/>
            <person name="Dahle H."/>
        </authorList>
    </citation>
    <scope>NUCLEOTIDE SEQUENCE [LARGE SCALE GENOMIC DNA]</scope>
    <source>
        <strain evidence="1 2">LP1</strain>
    </source>
</reference>
<dbReference type="OrthoDB" id="8253008at2"/>
<evidence type="ECO:0008006" key="3">
    <source>
        <dbReference type="Google" id="ProtNLM"/>
    </source>
</evidence>
<dbReference type="PATRIC" id="fig|1622118.3.peg.477"/>
<gene>
    <name evidence="1" type="ORF">Lupro_02330</name>
</gene>
<accession>A0A0X8G4Y4</accession>
<dbReference type="EMBL" id="CP013355">
    <property type="protein sequence ID" value="AMC10156.1"/>
    <property type="molecule type" value="Genomic_DNA"/>
</dbReference>
<protein>
    <recommendedName>
        <fullName evidence="3">Glycosyltransferase 2-like domain-containing protein</fullName>
    </recommendedName>
</protein>
<keyword evidence="2" id="KW-1185">Reference proteome</keyword>
<dbReference type="KEGG" id="lut:Lupro_02330"/>
<dbReference type="Proteomes" id="UP000059672">
    <property type="component" value="Chromosome"/>
</dbReference>
<evidence type="ECO:0000313" key="1">
    <source>
        <dbReference type="EMBL" id="AMC10156.1"/>
    </source>
</evidence>
<sequence length="275" mass="32448">MIRSLPRILAVLVNYGDEQINYLQQVVKELKGFSKYDVTVIVNSNMDLSIEGIDKVNVFELDDYQLLPQTCRKVIWENKNEFDIFIYGENDHLFLEKHIDNHIKYSKILPKTRISGLIQFEEDETGKYYPGYHLDFDWDFNSVEIYEDKVFAHFNNVHQATFILTKEQLIKIGKKINFCELVNDFELSVFELIIRKVKRKLGLNIPRHNIYSVKCKVNTDIFKYGGMKKLICISDFEDNLIHHLPNIYINGLKGRQKLRSDFNKMDNAIDELLKI</sequence>
<dbReference type="STRING" id="1622118.Lupro_02330"/>
<name>A0A0X8G4Y4_9FLAO</name>
<dbReference type="RefSeq" id="WP_068205926.1">
    <property type="nucleotide sequence ID" value="NZ_CP013355.1"/>
</dbReference>
<dbReference type="AlphaFoldDB" id="A0A0X8G4Y4"/>
<organism evidence="1 2">
    <name type="scientific">Lutibacter profundi</name>
    <dbReference type="NCBI Taxonomy" id="1622118"/>
    <lineage>
        <taxon>Bacteria</taxon>
        <taxon>Pseudomonadati</taxon>
        <taxon>Bacteroidota</taxon>
        <taxon>Flavobacteriia</taxon>
        <taxon>Flavobacteriales</taxon>
        <taxon>Flavobacteriaceae</taxon>
        <taxon>Lutibacter</taxon>
    </lineage>
</organism>
<reference evidence="2" key="1">
    <citation type="submission" date="2015-12" db="EMBL/GenBank/DDBJ databases">
        <title>Complete genome sequence of Lutibacter profundus strain LP1.</title>
        <authorList>
            <person name="Wissuwa J."/>
            <person name="Le Moine Bauer S."/>
            <person name="Stokke R."/>
            <person name="Dahle H."/>
            <person name="Steen I.H."/>
        </authorList>
    </citation>
    <scope>NUCLEOTIDE SEQUENCE [LARGE SCALE GENOMIC DNA]</scope>
    <source>
        <strain evidence="2">LP1</strain>
    </source>
</reference>
<evidence type="ECO:0000313" key="2">
    <source>
        <dbReference type="Proteomes" id="UP000059672"/>
    </source>
</evidence>